<evidence type="ECO:0000313" key="3">
    <source>
        <dbReference type="Proteomes" id="UP000053831"/>
    </source>
</evidence>
<reference evidence="2 3" key="1">
    <citation type="submission" date="2015-07" db="EMBL/GenBank/DDBJ databases">
        <title>The genome of the fungus Escovopsis weberi, a specialized disease agent of ant agriculture.</title>
        <authorList>
            <person name="de Man T.J."/>
            <person name="Stajich J.E."/>
            <person name="Kubicek C.P."/>
            <person name="Chenthamara K."/>
            <person name="Atanasova L."/>
            <person name="Druzhinina I.S."/>
            <person name="Birnbaum S."/>
            <person name="Barribeau S.M."/>
            <person name="Teiling C."/>
            <person name="Suen G."/>
            <person name="Currie C."/>
            <person name="Gerardo N.M."/>
        </authorList>
    </citation>
    <scope>NUCLEOTIDE SEQUENCE [LARGE SCALE GENOMIC DNA]</scope>
</reference>
<dbReference type="EMBL" id="LGSR01000002">
    <property type="protein sequence ID" value="KOS23204.1"/>
    <property type="molecule type" value="Genomic_DNA"/>
</dbReference>
<dbReference type="InterPro" id="IPR027843">
    <property type="entry name" value="DUF4440"/>
</dbReference>
<organism evidence="2 3">
    <name type="scientific">Escovopsis weberi</name>
    <dbReference type="NCBI Taxonomy" id="150374"/>
    <lineage>
        <taxon>Eukaryota</taxon>
        <taxon>Fungi</taxon>
        <taxon>Dikarya</taxon>
        <taxon>Ascomycota</taxon>
        <taxon>Pezizomycotina</taxon>
        <taxon>Sordariomycetes</taxon>
        <taxon>Hypocreomycetidae</taxon>
        <taxon>Hypocreales</taxon>
        <taxon>Hypocreaceae</taxon>
        <taxon>Escovopsis</taxon>
    </lineage>
</organism>
<evidence type="ECO:0000313" key="2">
    <source>
        <dbReference type="EMBL" id="KOS23204.1"/>
    </source>
</evidence>
<gene>
    <name evidence="2" type="ORF">ESCO_003379</name>
</gene>
<dbReference type="OrthoDB" id="2865667at2759"/>
<dbReference type="Proteomes" id="UP000053831">
    <property type="component" value="Unassembled WGS sequence"/>
</dbReference>
<proteinExistence type="predicted"/>
<dbReference type="SUPFAM" id="SSF54427">
    <property type="entry name" value="NTF2-like"/>
    <property type="match status" value="1"/>
</dbReference>
<name>A0A0M8N8Z6_ESCWE</name>
<comment type="caution">
    <text evidence="2">The sequence shown here is derived from an EMBL/GenBank/DDBJ whole genome shotgun (WGS) entry which is preliminary data.</text>
</comment>
<dbReference type="AlphaFoldDB" id="A0A0M8N8Z6"/>
<sequence length="128" mass="14275">MPGLDDRMREDLLNKECALWTALTANHPGPVVKPLCLPDANLLFPQTDIIRLNDPEDFEDALESPINRFDNYELHDVSVIIIGLMAGVITYTVDAKRGKHKYQATGSSTWAQASDGEWRLAAHSETLL</sequence>
<accession>A0A0M8N8Z6</accession>
<protein>
    <recommendedName>
        <fullName evidence="1">DUF4440 domain-containing protein</fullName>
    </recommendedName>
</protein>
<dbReference type="Gene3D" id="3.10.450.50">
    <property type="match status" value="1"/>
</dbReference>
<evidence type="ECO:0000259" key="1">
    <source>
        <dbReference type="Pfam" id="PF14534"/>
    </source>
</evidence>
<dbReference type="Pfam" id="PF14534">
    <property type="entry name" value="DUF4440"/>
    <property type="match status" value="1"/>
</dbReference>
<keyword evidence="3" id="KW-1185">Reference proteome</keyword>
<feature type="domain" description="DUF4440" evidence="1">
    <location>
        <begin position="17"/>
        <end position="120"/>
    </location>
</feature>
<dbReference type="InterPro" id="IPR032710">
    <property type="entry name" value="NTF2-like_dom_sf"/>
</dbReference>